<dbReference type="OrthoDB" id="7770859at2"/>
<organism evidence="1 2">
    <name type="scientific">Falsigemmobacter faecalis</name>
    <dbReference type="NCBI Taxonomy" id="2488730"/>
    <lineage>
        <taxon>Bacteria</taxon>
        <taxon>Pseudomonadati</taxon>
        <taxon>Pseudomonadota</taxon>
        <taxon>Alphaproteobacteria</taxon>
        <taxon>Rhodobacterales</taxon>
        <taxon>Paracoccaceae</taxon>
        <taxon>Falsigemmobacter</taxon>
    </lineage>
</organism>
<comment type="caution">
    <text evidence="1">The sequence shown here is derived from an EMBL/GenBank/DDBJ whole genome shotgun (WGS) entry which is preliminary data.</text>
</comment>
<reference evidence="1 2" key="1">
    <citation type="submission" date="2018-11" db="EMBL/GenBank/DDBJ databases">
        <title>Gemmobacter sp. nov., YIM 102744-1 draft genome.</title>
        <authorList>
            <person name="Li G."/>
            <person name="Jiang Y."/>
        </authorList>
    </citation>
    <scope>NUCLEOTIDE SEQUENCE [LARGE SCALE GENOMIC DNA]</scope>
    <source>
        <strain evidence="1 2">YIM 102744-1</strain>
    </source>
</reference>
<evidence type="ECO:0008006" key="3">
    <source>
        <dbReference type="Google" id="ProtNLM"/>
    </source>
</evidence>
<proteinExistence type="predicted"/>
<dbReference type="Proteomes" id="UP000282125">
    <property type="component" value="Unassembled WGS sequence"/>
</dbReference>
<dbReference type="AlphaFoldDB" id="A0A3P3D722"/>
<keyword evidence="2" id="KW-1185">Reference proteome</keyword>
<accession>A0A3P3D722</accession>
<name>A0A3P3D722_9RHOB</name>
<protein>
    <recommendedName>
        <fullName evidence="3">DUF2163 domain-containing protein</fullName>
    </recommendedName>
</protein>
<evidence type="ECO:0000313" key="1">
    <source>
        <dbReference type="EMBL" id="RRH69961.1"/>
    </source>
</evidence>
<dbReference type="EMBL" id="RRAZ01000039">
    <property type="protein sequence ID" value="RRH69961.1"/>
    <property type="molecule type" value="Genomic_DNA"/>
</dbReference>
<dbReference type="RefSeq" id="WP_124966514.1">
    <property type="nucleotide sequence ID" value="NZ_RRAZ01000039.1"/>
</dbReference>
<evidence type="ECO:0000313" key="2">
    <source>
        <dbReference type="Proteomes" id="UP000282125"/>
    </source>
</evidence>
<sequence>MRFYDPAFAASLASAREGGIAPATFVHFAGLNRATGDVVPLSVWSGDEDITLTLQAADGSLVSRTYVGGCGLRVEGMIYGADLTDRPVSVSLSQIAPYAQEIARGHDLRLAHCEIHATTWTRGALTSAPQIEWIGIVDDGPIATPSAGSEGAISITVRSELMAHLLAINPAKSSDEHQRRRSPTDGFSKYSAAIRSRSVQWYKE</sequence>
<gene>
    <name evidence="1" type="ORF">EG244_17750</name>
</gene>